<accession>A0ABQ2B1J0</accession>
<dbReference type="RefSeq" id="WP_188573590.1">
    <property type="nucleotide sequence ID" value="NZ_BMFW01000043.1"/>
</dbReference>
<protein>
    <submittedName>
        <fullName evidence="2">NIPSNAP family protein</fullName>
    </submittedName>
</protein>
<name>A0ABQ2B1J0_9MICC</name>
<evidence type="ECO:0000259" key="1">
    <source>
        <dbReference type="Pfam" id="PF07978"/>
    </source>
</evidence>
<comment type="caution">
    <text evidence="2">The sequence shown here is derived from an EMBL/GenBank/DDBJ whole genome shotgun (WGS) entry which is preliminary data.</text>
</comment>
<reference evidence="3" key="1">
    <citation type="journal article" date="2019" name="Int. J. Syst. Evol. Microbiol.">
        <title>The Global Catalogue of Microorganisms (GCM) 10K type strain sequencing project: providing services to taxonomists for standard genome sequencing and annotation.</title>
        <authorList>
            <consortium name="The Broad Institute Genomics Platform"/>
            <consortium name="The Broad Institute Genome Sequencing Center for Infectious Disease"/>
            <person name="Wu L."/>
            <person name="Ma J."/>
        </authorList>
    </citation>
    <scope>NUCLEOTIDE SEQUENCE [LARGE SCALE GENOMIC DNA]</scope>
    <source>
        <strain evidence="3">CGMCC 1.12778</strain>
    </source>
</reference>
<organism evidence="2 3">
    <name type="scientific">Arthrobacter liuii</name>
    <dbReference type="NCBI Taxonomy" id="1476996"/>
    <lineage>
        <taxon>Bacteria</taxon>
        <taxon>Bacillati</taxon>
        <taxon>Actinomycetota</taxon>
        <taxon>Actinomycetes</taxon>
        <taxon>Micrococcales</taxon>
        <taxon>Micrococcaceae</taxon>
        <taxon>Arthrobacter</taxon>
    </lineage>
</organism>
<dbReference type="Pfam" id="PF07978">
    <property type="entry name" value="NIPSNAP"/>
    <property type="match status" value="1"/>
</dbReference>
<proteinExistence type="predicted"/>
<keyword evidence="3" id="KW-1185">Reference proteome</keyword>
<evidence type="ECO:0000313" key="3">
    <source>
        <dbReference type="Proteomes" id="UP000643279"/>
    </source>
</evidence>
<dbReference type="EMBL" id="BMFW01000043">
    <property type="protein sequence ID" value="GGI02227.1"/>
    <property type="molecule type" value="Genomic_DNA"/>
</dbReference>
<dbReference type="Gene3D" id="3.30.70.100">
    <property type="match status" value="1"/>
</dbReference>
<evidence type="ECO:0000313" key="2">
    <source>
        <dbReference type="EMBL" id="GGI02227.1"/>
    </source>
</evidence>
<dbReference type="Proteomes" id="UP000643279">
    <property type="component" value="Unassembled WGS sequence"/>
</dbReference>
<gene>
    <name evidence="2" type="ORF">GCM10007170_43460</name>
</gene>
<dbReference type="SUPFAM" id="SSF54909">
    <property type="entry name" value="Dimeric alpha+beta barrel"/>
    <property type="match status" value="1"/>
</dbReference>
<sequence>MTFELRTYTAAPGRREDLLQRFRDHTIALLERHGMLSLGYWVPVTDAHTLVYLLRHQGTPEDNWARFSADPDWVKAKTESVRHGELVTRIESVFLEAVDFSPLQP</sequence>
<feature type="domain" description="NIPSNAP" evidence="1">
    <location>
        <begin position="3"/>
        <end position="102"/>
    </location>
</feature>
<dbReference type="InterPro" id="IPR011008">
    <property type="entry name" value="Dimeric_a/b-barrel"/>
</dbReference>
<dbReference type="InterPro" id="IPR012577">
    <property type="entry name" value="NIPSNAP"/>
</dbReference>